<evidence type="ECO:0000256" key="1">
    <source>
        <dbReference type="SAM" id="MobiDB-lite"/>
    </source>
</evidence>
<evidence type="ECO:0000313" key="4">
    <source>
        <dbReference type="Proteomes" id="UP000683575"/>
    </source>
</evidence>
<evidence type="ECO:0000256" key="2">
    <source>
        <dbReference type="SAM" id="Phobius"/>
    </source>
</evidence>
<feature type="region of interest" description="Disordered" evidence="1">
    <location>
        <begin position="1"/>
        <end position="20"/>
    </location>
</feature>
<dbReference type="RefSeq" id="WP_216941067.1">
    <property type="nucleotide sequence ID" value="NZ_CP077062.1"/>
</dbReference>
<feature type="transmembrane region" description="Helical" evidence="2">
    <location>
        <begin position="67"/>
        <end position="90"/>
    </location>
</feature>
<gene>
    <name evidence="3" type="ORF">KRR39_05365</name>
</gene>
<name>A0A975T0C9_9ACTN</name>
<keyword evidence="2" id="KW-0812">Transmembrane</keyword>
<organism evidence="3 4">
    <name type="scientific">Nocardioides panacis</name>
    <dbReference type="NCBI Taxonomy" id="2849501"/>
    <lineage>
        <taxon>Bacteria</taxon>
        <taxon>Bacillati</taxon>
        <taxon>Actinomycetota</taxon>
        <taxon>Actinomycetes</taxon>
        <taxon>Propionibacteriales</taxon>
        <taxon>Nocardioidaceae</taxon>
        <taxon>Nocardioides</taxon>
    </lineage>
</organism>
<feature type="transmembrane region" description="Helical" evidence="2">
    <location>
        <begin position="33"/>
        <end position="55"/>
    </location>
</feature>
<accession>A0A975T0C9</accession>
<proteinExistence type="predicted"/>
<keyword evidence="2" id="KW-0472">Membrane</keyword>
<feature type="compositionally biased region" description="Basic and acidic residues" evidence="1">
    <location>
        <begin position="1"/>
        <end position="10"/>
    </location>
</feature>
<evidence type="ECO:0000313" key="3">
    <source>
        <dbReference type="EMBL" id="QWZ09221.1"/>
    </source>
</evidence>
<protein>
    <submittedName>
        <fullName evidence="3">Uncharacterized protein</fullName>
    </submittedName>
</protein>
<keyword evidence="4" id="KW-1185">Reference proteome</keyword>
<dbReference type="EMBL" id="CP077062">
    <property type="protein sequence ID" value="QWZ09221.1"/>
    <property type="molecule type" value="Genomic_DNA"/>
</dbReference>
<dbReference type="Proteomes" id="UP000683575">
    <property type="component" value="Chromosome"/>
</dbReference>
<keyword evidence="2" id="KW-1133">Transmembrane helix</keyword>
<dbReference type="KEGG" id="nps:KRR39_05365"/>
<reference evidence="3" key="1">
    <citation type="submission" date="2021-06" db="EMBL/GenBank/DDBJ databases">
        <title>Complete genome sequence of Nocardioides sp. G188.</title>
        <authorList>
            <person name="Im W.-T."/>
        </authorList>
    </citation>
    <scope>NUCLEOTIDE SEQUENCE</scope>
    <source>
        <strain evidence="3">G188</strain>
    </source>
</reference>
<dbReference type="AlphaFoldDB" id="A0A975T0C9"/>
<sequence length="115" mass="12291">MAAGVTERETAVAGRRRAEKTRVEARPKRWGQALLLVGGVLAAAAAWLFLVRASITFGQVARDGRGAAWAVCAAGTIGAAVCLLLVFVLLTRVWTLLGLRSDYQPRRSSGGRRSK</sequence>